<dbReference type="AlphaFoldDB" id="A0ABD2WI81"/>
<comment type="similarity">
    <text evidence="3">Belongs to the RNase HII family. Eukaryotic subfamily.</text>
</comment>
<evidence type="ECO:0000256" key="9">
    <source>
        <dbReference type="PROSITE-ProRule" id="PRU01319"/>
    </source>
</evidence>
<organism evidence="13 14">
    <name type="scientific">Trichogramma kaykai</name>
    <dbReference type="NCBI Taxonomy" id="54128"/>
    <lineage>
        <taxon>Eukaryota</taxon>
        <taxon>Metazoa</taxon>
        <taxon>Ecdysozoa</taxon>
        <taxon>Arthropoda</taxon>
        <taxon>Hexapoda</taxon>
        <taxon>Insecta</taxon>
        <taxon>Pterygota</taxon>
        <taxon>Neoptera</taxon>
        <taxon>Endopterygota</taxon>
        <taxon>Hymenoptera</taxon>
        <taxon>Apocrita</taxon>
        <taxon>Proctotrupomorpha</taxon>
        <taxon>Chalcidoidea</taxon>
        <taxon>Trichogrammatidae</taxon>
        <taxon>Trichogramma</taxon>
    </lineage>
</organism>
<dbReference type="CDD" id="cd07181">
    <property type="entry name" value="RNase_HII_eukaryota_like"/>
    <property type="match status" value="1"/>
</dbReference>
<dbReference type="FunFam" id="3.30.420.10:FF:000016">
    <property type="entry name" value="Ribonuclease"/>
    <property type="match status" value="1"/>
</dbReference>
<evidence type="ECO:0000313" key="13">
    <source>
        <dbReference type="EMBL" id="KAL3392537.1"/>
    </source>
</evidence>
<evidence type="ECO:0000313" key="14">
    <source>
        <dbReference type="Proteomes" id="UP001627154"/>
    </source>
</evidence>
<dbReference type="InterPro" id="IPR004649">
    <property type="entry name" value="RNase_H2_suA"/>
</dbReference>
<feature type="binding site" evidence="9">
    <location>
        <position position="137"/>
    </location>
    <ligand>
        <name>a divalent metal cation</name>
        <dbReference type="ChEBI" id="CHEBI:60240"/>
    </ligand>
</feature>
<dbReference type="PANTHER" id="PTHR10954:SF7">
    <property type="entry name" value="RIBONUCLEASE H2 SUBUNIT A"/>
    <property type="match status" value="1"/>
</dbReference>
<name>A0ABD2WI81_9HYME</name>
<evidence type="ECO:0000256" key="4">
    <source>
        <dbReference type="ARBA" id="ARBA00022722"/>
    </source>
</evidence>
<dbReference type="PANTHER" id="PTHR10954">
    <property type="entry name" value="RIBONUCLEASE H2 SUBUNIT A"/>
    <property type="match status" value="1"/>
</dbReference>
<feature type="region of interest" description="Disordered" evidence="11">
    <location>
        <begin position="1"/>
        <end position="36"/>
    </location>
</feature>
<keyword evidence="4 9" id="KW-0540">Nuclease</keyword>
<evidence type="ECO:0000256" key="7">
    <source>
        <dbReference type="ARBA" id="ARBA00022801"/>
    </source>
</evidence>
<gene>
    <name evidence="13" type="ORF">TKK_012855</name>
</gene>
<protein>
    <recommendedName>
        <fullName evidence="10">Ribonuclease</fullName>
        <ecNumber evidence="10">3.1.26.4</ecNumber>
    </recommendedName>
</protein>
<comment type="cofactor">
    <cofactor evidence="9">
        <name>Mn(2+)</name>
        <dbReference type="ChEBI" id="CHEBI:29035"/>
    </cofactor>
    <cofactor evidence="9">
        <name>Mg(2+)</name>
        <dbReference type="ChEBI" id="CHEBI:18420"/>
    </cofactor>
    <text evidence="9">Manganese or magnesium. Binds 1 divalent metal ion per monomer in the absence of substrate. May bind a second metal ion after substrate binding.</text>
</comment>
<evidence type="ECO:0000256" key="2">
    <source>
        <dbReference type="ARBA" id="ARBA00001946"/>
    </source>
</evidence>
<dbReference type="FunFam" id="1.10.10.460:FF:000001">
    <property type="entry name" value="Ribonuclease"/>
    <property type="match status" value="1"/>
</dbReference>
<keyword evidence="5 9" id="KW-0479">Metal-binding</keyword>
<keyword evidence="14" id="KW-1185">Reference proteome</keyword>
<evidence type="ECO:0000256" key="1">
    <source>
        <dbReference type="ARBA" id="ARBA00000077"/>
    </source>
</evidence>
<dbReference type="Proteomes" id="UP001627154">
    <property type="component" value="Unassembled WGS sequence"/>
</dbReference>
<keyword evidence="6 9" id="KW-0255">Endonuclease</keyword>
<dbReference type="Gene3D" id="1.10.10.460">
    <property type="entry name" value="Ribonuclease hii. Domain 2"/>
    <property type="match status" value="1"/>
</dbReference>
<dbReference type="Gene3D" id="3.30.420.10">
    <property type="entry name" value="Ribonuclease H-like superfamily/Ribonuclease H"/>
    <property type="match status" value="1"/>
</dbReference>
<evidence type="ECO:0000256" key="3">
    <source>
        <dbReference type="ARBA" id="ARBA00007058"/>
    </source>
</evidence>
<evidence type="ECO:0000256" key="10">
    <source>
        <dbReference type="RuleBase" id="RU003515"/>
    </source>
</evidence>
<dbReference type="SUPFAM" id="SSF53098">
    <property type="entry name" value="Ribonuclease H-like"/>
    <property type="match status" value="1"/>
</dbReference>
<dbReference type="InterPro" id="IPR036397">
    <property type="entry name" value="RNaseH_sf"/>
</dbReference>
<feature type="compositionally biased region" description="Polar residues" evidence="11">
    <location>
        <begin position="17"/>
        <end position="32"/>
    </location>
</feature>
<feature type="binding site" evidence="9">
    <location>
        <position position="245"/>
    </location>
    <ligand>
        <name>a divalent metal cation</name>
        <dbReference type="ChEBI" id="CHEBI:60240"/>
    </ligand>
</feature>
<comment type="function">
    <text evidence="10">Endonuclease that specifically degrades the RNA of RNA-DNA hybrids.</text>
</comment>
<dbReference type="GO" id="GO:0046872">
    <property type="term" value="F:metal ion binding"/>
    <property type="evidence" value="ECO:0007669"/>
    <property type="project" value="UniProtKB-KW"/>
</dbReference>
<comment type="catalytic activity">
    <reaction evidence="1 9 10">
        <text>Endonucleolytic cleavage to 5'-phosphomonoester.</text>
        <dbReference type="EC" id="3.1.26.4"/>
    </reaction>
</comment>
<dbReference type="Pfam" id="PF01351">
    <property type="entry name" value="RNase_HII"/>
    <property type="match status" value="1"/>
</dbReference>
<dbReference type="PROSITE" id="PS51975">
    <property type="entry name" value="RNASE_H_2"/>
    <property type="match status" value="1"/>
</dbReference>
<reference evidence="13 14" key="1">
    <citation type="journal article" date="2024" name="bioRxiv">
        <title>A reference genome for Trichogramma kaykai: A tiny desert-dwelling parasitoid wasp with competing sex-ratio distorters.</title>
        <authorList>
            <person name="Culotta J."/>
            <person name="Lindsey A.R."/>
        </authorList>
    </citation>
    <scope>NUCLEOTIDE SEQUENCE [LARGE SCALE GENOMIC DNA]</scope>
    <source>
        <strain evidence="13 14">KSX58</strain>
    </source>
</reference>
<comment type="cofactor">
    <cofactor evidence="2">
        <name>Mg(2+)</name>
        <dbReference type="ChEBI" id="CHEBI:18420"/>
    </cofactor>
</comment>
<comment type="caution">
    <text evidence="13">The sequence shown here is derived from an EMBL/GenBank/DDBJ whole genome shotgun (WGS) entry which is preliminary data.</text>
</comment>
<proteinExistence type="inferred from homology"/>
<feature type="domain" description="RNase H type-2" evidence="12">
    <location>
        <begin position="131"/>
        <end position="352"/>
    </location>
</feature>
<evidence type="ECO:0000256" key="11">
    <source>
        <dbReference type="SAM" id="MobiDB-lite"/>
    </source>
</evidence>
<evidence type="ECO:0000259" key="12">
    <source>
        <dbReference type="PROSITE" id="PS51975"/>
    </source>
</evidence>
<dbReference type="GO" id="GO:0032299">
    <property type="term" value="C:ribonuclease H2 complex"/>
    <property type="evidence" value="ECO:0007669"/>
    <property type="project" value="UniProtKB-ARBA"/>
</dbReference>
<comment type="function">
    <text evidence="8">Catalytic subunit of RNase HII, an endonuclease that specifically degrades the RNA of RNA:DNA hybrids. Participates in DNA replication, possibly by mediating the removal of lagging-strand Okazaki fragment RNA primers during DNA replication. Mediates the excision of single ribonucleotides from DNA:RNA duplexes.</text>
</comment>
<dbReference type="NCBIfam" id="TIGR00729">
    <property type="entry name" value="ribonuclease HII"/>
    <property type="match status" value="1"/>
</dbReference>
<feature type="binding site" evidence="9">
    <location>
        <position position="138"/>
    </location>
    <ligand>
        <name>a divalent metal cation</name>
        <dbReference type="ChEBI" id="CHEBI:60240"/>
    </ligand>
</feature>
<dbReference type="EMBL" id="JBJJXI010000103">
    <property type="protein sequence ID" value="KAL3392537.1"/>
    <property type="molecule type" value="Genomic_DNA"/>
</dbReference>
<evidence type="ECO:0000256" key="6">
    <source>
        <dbReference type="ARBA" id="ARBA00022759"/>
    </source>
</evidence>
<dbReference type="GO" id="GO:0006401">
    <property type="term" value="P:RNA catabolic process"/>
    <property type="evidence" value="ECO:0007669"/>
    <property type="project" value="UniProtKB-UniRule"/>
</dbReference>
<keyword evidence="7 9" id="KW-0378">Hydrolase</keyword>
<dbReference type="InterPro" id="IPR023160">
    <property type="entry name" value="RNase_HII_hlx-loop-hlx_cap_dom"/>
</dbReference>
<dbReference type="GO" id="GO:0006298">
    <property type="term" value="P:mismatch repair"/>
    <property type="evidence" value="ECO:0007669"/>
    <property type="project" value="UniProtKB-ARBA"/>
</dbReference>
<dbReference type="InterPro" id="IPR001352">
    <property type="entry name" value="RNase_HII/HIII"/>
</dbReference>
<accession>A0ABD2WI81</accession>
<evidence type="ECO:0000256" key="5">
    <source>
        <dbReference type="ARBA" id="ARBA00022723"/>
    </source>
</evidence>
<dbReference type="InterPro" id="IPR012337">
    <property type="entry name" value="RNaseH-like_sf"/>
</dbReference>
<dbReference type="InterPro" id="IPR024567">
    <property type="entry name" value="RNase_HII/HIII_dom"/>
</dbReference>
<sequence length="402" mass="44883">MVATNEQVDDETVVKTEINQSVDENDSANSMNEDVPITDSEILKKAKIELEDEPVEKKAKIGISDSDAIVKDELKIKPEVKEEDDELKVKSDKSIDVITKKNDLTSYFASRDHSINHVYQSQIPQICKDEPCQLGVDEAGRGPVLGPMVYGIAYALLSQKKLLVDLGCADSKSLTEEKRDIIFDKICENEDKMGWAVDSISPNYIANCMYRRSKTSLNEVSMNSAIALIRKTLDAGVFVTEIYVDTVGKPEKYQARLESLFPGIKITVAKKADSTYPIVSAASICAKVSRDHALRAWQFREAENETAYGSGYPNDPVTKTWLADNVDPIFGFPQLVRFSWSTAEKILESKAINVEWENIDDDSPGVENKISNFFGRSSSVKGNERKRHNFFTHRCLSSATSL</sequence>
<evidence type="ECO:0000256" key="8">
    <source>
        <dbReference type="ARBA" id="ARBA00024981"/>
    </source>
</evidence>
<dbReference type="EC" id="3.1.26.4" evidence="10"/>
<dbReference type="GO" id="GO:0003723">
    <property type="term" value="F:RNA binding"/>
    <property type="evidence" value="ECO:0007669"/>
    <property type="project" value="UniProtKB-UniRule"/>
</dbReference>
<dbReference type="GO" id="GO:0004523">
    <property type="term" value="F:RNA-DNA hybrid ribonuclease activity"/>
    <property type="evidence" value="ECO:0007669"/>
    <property type="project" value="UniProtKB-UniRule"/>
</dbReference>